<dbReference type="EMBL" id="FUWW01000002">
    <property type="protein sequence ID" value="SJZ35650.1"/>
    <property type="molecule type" value="Genomic_DNA"/>
</dbReference>
<dbReference type="Pfam" id="PF18564">
    <property type="entry name" value="Glyco_hydro_5_C"/>
    <property type="match status" value="1"/>
</dbReference>
<dbReference type="InterPro" id="IPR017853">
    <property type="entry name" value="GH"/>
</dbReference>
<dbReference type="GO" id="GO:0000272">
    <property type="term" value="P:polysaccharide catabolic process"/>
    <property type="evidence" value="ECO:0007669"/>
    <property type="project" value="InterPro"/>
</dbReference>
<evidence type="ECO:0000313" key="6">
    <source>
        <dbReference type="EMBL" id="SJZ35650.1"/>
    </source>
</evidence>
<dbReference type="InterPro" id="IPR041036">
    <property type="entry name" value="GH5_C"/>
</dbReference>
<evidence type="ECO:0000256" key="1">
    <source>
        <dbReference type="ARBA" id="ARBA00022801"/>
    </source>
</evidence>
<keyword evidence="2 3" id="KW-0326">Glycosidase</keyword>
<dbReference type="Proteomes" id="UP000190657">
    <property type="component" value="Unassembled WGS sequence"/>
</dbReference>
<dbReference type="GO" id="GO:0004553">
    <property type="term" value="F:hydrolase activity, hydrolyzing O-glycosyl compounds"/>
    <property type="evidence" value="ECO:0007669"/>
    <property type="project" value="InterPro"/>
</dbReference>
<dbReference type="AlphaFoldDB" id="A0A1T4JZP9"/>
<dbReference type="Gene3D" id="3.20.20.80">
    <property type="entry name" value="Glycosidases"/>
    <property type="match status" value="1"/>
</dbReference>
<sequence>MFYKDGLAIRDEYGRQCIFKGVNVCIKKDHFNYFVYRMEKKFDKMFAEYVENGINIIRLGFNWSALEPEKNCFDERAFGFLKKFVSTAQDNNIYVLLDVHQDLYCSKFRFGDGAPSWATKDYPRKRPVAIWAEGYFYFKDVQRAFNDFWRNKNNVQTDFSEFWDKIVLEFKGFDNVIGYDFLNEPMITDYSNKIFCRIASNGLKEGTNEEFCAENYFKNGRERRGFIRMFFAFMYRVNKHGGLKKFLNKLDSYEAFGNAVKGLEKYTEGFNREYYQPFVDSMADKIDDDKLAFFEHNYYSNLGIPFEIQTKDNYIYSPHAYDLFIDSPLYNDYSSNSRIKYIIDSIRKNQLKMNVPVVMGEWGGSAHNGHKWVEHIDYIYSQFEKYQWSSIYWNYRIHDKKFTSVINRPYPCAVCGNIIEYSTDNNGRSFRLEYDCQENTAPTVIYVPNKGYIEFENKIGRNIITLNY</sequence>
<protein>
    <submittedName>
        <fullName evidence="6">Cellulase (Glycosyl hydrolase family 5)</fullName>
    </submittedName>
</protein>
<evidence type="ECO:0000259" key="5">
    <source>
        <dbReference type="Pfam" id="PF18564"/>
    </source>
</evidence>
<reference evidence="6 7" key="1">
    <citation type="submission" date="2017-02" db="EMBL/GenBank/DDBJ databases">
        <authorList>
            <person name="Peterson S.W."/>
        </authorList>
    </citation>
    <scope>NUCLEOTIDE SEQUENCE [LARGE SCALE GENOMIC DNA]</scope>
    <source>
        <strain evidence="6 7">ATCC 51222</strain>
    </source>
</reference>
<evidence type="ECO:0000256" key="3">
    <source>
        <dbReference type="RuleBase" id="RU361153"/>
    </source>
</evidence>
<organism evidence="6 7">
    <name type="scientific">Eubacterium coprostanoligenes</name>
    <dbReference type="NCBI Taxonomy" id="290054"/>
    <lineage>
        <taxon>Bacteria</taxon>
        <taxon>Bacillati</taxon>
        <taxon>Bacillota</taxon>
        <taxon>Clostridia</taxon>
        <taxon>Eubacteriales</taxon>
        <taxon>Eubacteriaceae</taxon>
        <taxon>Eubacterium</taxon>
    </lineage>
</organism>
<dbReference type="InterPro" id="IPR052066">
    <property type="entry name" value="Glycosphingolipid_Hydrolases"/>
</dbReference>
<dbReference type="SUPFAM" id="SSF51445">
    <property type="entry name" value="(Trans)glycosidases"/>
    <property type="match status" value="1"/>
</dbReference>
<evidence type="ECO:0000256" key="2">
    <source>
        <dbReference type="ARBA" id="ARBA00023295"/>
    </source>
</evidence>
<dbReference type="Pfam" id="PF00150">
    <property type="entry name" value="Cellulase"/>
    <property type="match status" value="2"/>
</dbReference>
<name>A0A1T4JZP9_9FIRM</name>
<evidence type="ECO:0000259" key="4">
    <source>
        <dbReference type="Pfam" id="PF00150"/>
    </source>
</evidence>
<evidence type="ECO:0000313" key="7">
    <source>
        <dbReference type="Proteomes" id="UP000190657"/>
    </source>
</evidence>
<dbReference type="InterPro" id="IPR001547">
    <property type="entry name" value="Glyco_hydro_5"/>
</dbReference>
<dbReference type="RefSeq" id="WP_078767709.1">
    <property type="nucleotide sequence ID" value="NZ_FUWW01000002.1"/>
</dbReference>
<feature type="domain" description="Glycoside hydrolase family 5 C-terminal" evidence="5">
    <location>
        <begin position="408"/>
        <end position="450"/>
    </location>
</feature>
<proteinExistence type="inferred from homology"/>
<keyword evidence="7" id="KW-1185">Reference proteome</keyword>
<dbReference type="STRING" id="290054.SAMN02745114_00202"/>
<gene>
    <name evidence="6" type="ORF">SAMN02745114_00202</name>
</gene>
<feature type="domain" description="Glycoside hydrolase family 5" evidence="4">
    <location>
        <begin position="302"/>
        <end position="396"/>
    </location>
</feature>
<comment type="similarity">
    <text evidence="3">Belongs to the glycosyl hydrolase 5 (cellulase A) family.</text>
</comment>
<accession>A0A1T4JZP9</accession>
<dbReference type="PANTHER" id="PTHR31308:SF3">
    <property type="entry name" value="ENDOGLYCOCERAMIDASE"/>
    <property type="match status" value="1"/>
</dbReference>
<dbReference type="OrthoDB" id="2339329at2"/>
<dbReference type="PANTHER" id="PTHR31308">
    <property type="match status" value="1"/>
</dbReference>
<keyword evidence="1 3" id="KW-0378">Hydrolase</keyword>
<feature type="domain" description="Glycoside hydrolase family 5" evidence="4">
    <location>
        <begin position="20"/>
        <end position="189"/>
    </location>
</feature>